<dbReference type="Gene3D" id="3.40.960.10">
    <property type="entry name" value="VSR Endonuclease"/>
    <property type="match status" value="1"/>
</dbReference>
<dbReference type="Pfam" id="PF04480">
    <property type="entry name" value="DUF559"/>
    <property type="match status" value="1"/>
</dbReference>
<dbReference type="RefSeq" id="WP_202978931.1">
    <property type="nucleotide sequence ID" value="NZ_CP021983.2"/>
</dbReference>
<protein>
    <recommendedName>
        <fullName evidence="1">DUF559 domain-containing protein</fullName>
    </recommendedName>
</protein>
<dbReference type="KEGG" id="hhg:XM38_042350"/>
<evidence type="ECO:0000259" key="1">
    <source>
        <dbReference type="Pfam" id="PF04480"/>
    </source>
</evidence>
<feature type="domain" description="DUF559" evidence="1">
    <location>
        <begin position="272"/>
        <end position="353"/>
    </location>
</feature>
<dbReference type="Proteomes" id="UP000191901">
    <property type="component" value="Chromosome"/>
</dbReference>
<keyword evidence="3" id="KW-1185">Reference proteome</keyword>
<evidence type="ECO:0000313" key="3">
    <source>
        <dbReference type="Proteomes" id="UP000191901"/>
    </source>
</evidence>
<organism evidence="2 3">
    <name type="scientific">Halomicronema hongdechloris C2206</name>
    <dbReference type="NCBI Taxonomy" id="1641165"/>
    <lineage>
        <taxon>Bacteria</taxon>
        <taxon>Bacillati</taxon>
        <taxon>Cyanobacteriota</taxon>
        <taxon>Cyanophyceae</taxon>
        <taxon>Nodosilineales</taxon>
        <taxon>Nodosilineaceae</taxon>
        <taxon>Halomicronema</taxon>
    </lineage>
</organism>
<proteinExistence type="predicted"/>
<reference evidence="2 3" key="1">
    <citation type="journal article" date="2016" name="Biochim. Biophys. Acta">
        <title>Characterization of red-shifted phycobilisomes isolated from the chlorophyll f-containing cyanobacterium Halomicronema hongdechloris.</title>
        <authorList>
            <person name="Li Y."/>
            <person name="Lin Y."/>
            <person name="Garvey C.J."/>
            <person name="Birch D."/>
            <person name="Corkery R.W."/>
            <person name="Loughlin P.C."/>
            <person name="Scheer H."/>
            <person name="Willows R.D."/>
            <person name="Chen M."/>
        </authorList>
    </citation>
    <scope>NUCLEOTIDE SEQUENCE [LARGE SCALE GENOMIC DNA]</scope>
    <source>
        <strain evidence="2 3">C2206</strain>
    </source>
</reference>
<accession>A0A1Z3HSH9</accession>
<evidence type="ECO:0000313" key="2">
    <source>
        <dbReference type="EMBL" id="ASC73271.1"/>
    </source>
</evidence>
<dbReference type="InterPro" id="IPR007569">
    <property type="entry name" value="DUF559"/>
</dbReference>
<gene>
    <name evidence="2" type="ORF">XM38_042350</name>
</gene>
<name>A0A1Z3HSH9_9CYAN</name>
<sequence>MQRLFICLEGSLLGDIVLLKTFDIAPGQVQTFLWDGGAEAWSQVILAEEICSANLRLVFHSWPQLSEHEGIIQSVLQTLAEVVYRLWPSWYCQDNLFADDATTEAAVLNSYRCLDWQRREAGVSLPWLKAAVRARQQGKVPLLDPFPHSLQLAQLALAIDPAGIVLVLALAEPRPADHRLLALARAVNWIAIHSQARVALWLPQSLAQAAALDSILYGAKVLPCPLTAAVATAEDEAKHVVFPIHGRPHPFSPGEEKLAQWLARDRELGQLFSFNQMVRTKRGQTYLVDLLWLEGRVIVEVDGYRHHGNRFGFNQDRHRDYDLLISDYVVLRLPHDEVLNDVEVAVEKIRDVVRFRRRQLCHTREVSL</sequence>
<dbReference type="EMBL" id="CP021983">
    <property type="protein sequence ID" value="ASC73271.1"/>
    <property type="molecule type" value="Genomic_DNA"/>
</dbReference>
<dbReference type="AlphaFoldDB" id="A0A1Z3HSH9"/>
<dbReference type="STRING" id="1641165.XM38_23265"/>